<dbReference type="RefSeq" id="WP_242979157.1">
    <property type="nucleotide sequence ID" value="NZ_CATNYA010000014.1"/>
</dbReference>
<gene>
    <name evidence="4" type="primary">mfpsA_3</name>
    <name evidence="4" type="ORF">NCTC8081_02222</name>
</gene>
<dbReference type="FunFam" id="3.40.50.2000:FF:000119">
    <property type="entry name" value="Glycosyl transferase group 1"/>
    <property type="match status" value="1"/>
</dbReference>
<dbReference type="Pfam" id="PF00534">
    <property type="entry name" value="Glycos_transf_1"/>
    <property type="match status" value="1"/>
</dbReference>
<keyword evidence="1 4" id="KW-0808">Transferase</keyword>
<evidence type="ECO:0000256" key="1">
    <source>
        <dbReference type="ARBA" id="ARBA00022679"/>
    </source>
</evidence>
<dbReference type="InterPro" id="IPR028098">
    <property type="entry name" value="Glyco_trans_4-like_N"/>
</dbReference>
<dbReference type="CDD" id="cd03809">
    <property type="entry name" value="GT4_MtfB-like"/>
    <property type="match status" value="1"/>
</dbReference>
<dbReference type="EC" id="2.4.1.246" evidence="4"/>
<evidence type="ECO:0000313" key="5">
    <source>
        <dbReference type="Proteomes" id="UP000250234"/>
    </source>
</evidence>
<evidence type="ECO:0000259" key="3">
    <source>
        <dbReference type="Pfam" id="PF13439"/>
    </source>
</evidence>
<protein>
    <submittedName>
        <fullName evidence="4">Glycosyltransferase</fullName>
        <ecNumber evidence="4">2.4.1.246</ecNumber>
    </submittedName>
</protein>
<dbReference type="Proteomes" id="UP000250234">
    <property type="component" value="Unassembled WGS sequence"/>
</dbReference>
<evidence type="ECO:0000259" key="2">
    <source>
        <dbReference type="Pfam" id="PF00534"/>
    </source>
</evidence>
<evidence type="ECO:0000313" key="4">
    <source>
        <dbReference type="EMBL" id="SQC08301.1"/>
    </source>
</evidence>
<dbReference type="Gene3D" id="3.40.50.2000">
    <property type="entry name" value="Glycogen Phosphorylase B"/>
    <property type="match status" value="2"/>
</dbReference>
<organism evidence="4 5">
    <name type="scientific">Clostridium perfringens</name>
    <dbReference type="NCBI Taxonomy" id="1502"/>
    <lineage>
        <taxon>Bacteria</taxon>
        <taxon>Bacillati</taxon>
        <taxon>Bacillota</taxon>
        <taxon>Clostridia</taxon>
        <taxon>Eubacteriales</taxon>
        <taxon>Clostridiaceae</taxon>
        <taxon>Clostridium</taxon>
    </lineage>
</organism>
<sequence length="374" mass="43264">MENVVVFNALQTSLSGGIGRYCYELSKAMYLNKNDIDLKIVIRSQDLDKYNFVDRKDLIVINNINSGKDRNFFEQFKLPKIIFTMFPKAIIHYPDTMAPIMSKNKVIITMHDMAFKTLEDEFSTKTKIWKNFITKKSVKKADKIVAITKFTKSEIEKYYPETIDKISVVYNGFNDFSKEEINIENIKKSILDIKGKYILSVNTITPRKNIGGIINAFNIIKDKTNAKLIIAGKEGWKSKEILSLIDKYDIKDRVLVIGKINDDELKYLYKKASLYIYISFYEGFGLSPLEAMSFGVPTIVSNVTSIPEVVGDRAIKVNPNNIEEIANQIYRVLEDEKYLVEIKKNIYKSYINFSWENCAKETIYLYKSLFNIKI</sequence>
<reference evidence="4 5" key="1">
    <citation type="submission" date="2018-06" db="EMBL/GenBank/DDBJ databases">
        <authorList>
            <consortium name="Pathogen Informatics"/>
            <person name="Doyle S."/>
        </authorList>
    </citation>
    <scope>NUCLEOTIDE SEQUENCE [LARGE SCALE GENOMIC DNA]</scope>
    <source>
        <strain evidence="4 5">NCTC8081</strain>
    </source>
</reference>
<proteinExistence type="predicted"/>
<name>A0A2X3C5V3_CLOPF</name>
<accession>A0A2X3C5V3</accession>
<dbReference type="SUPFAM" id="SSF53756">
    <property type="entry name" value="UDP-Glycosyltransferase/glycogen phosphorylase"/>
    <property type="match status" value="1"/>
</dbReference>
<dbReference type="AlphaFoldDB" id="A0A2X3C5V3"/>
<feature type="domain" description="Glycosyl transferase family 1" evidence="2">
    <location>
        <begin position="185"/>
        <end position="348"/>
    </location>
</feature>
<feature type="domain" description="Glycosyltransferase subfamily 4-like N-terminal" evidence="3">
    <location>
        <begin position="16"/>
        <end position="174"/>
    </location>
</feature>
<dbReference type="PANTHER" id="PTHR46401:SF2">
    <property type="entry name" value="GLYCOSYLTRANSFERASE WBBK-RELATED"/>
    <property type="match status" value="1"/>
</dbReference>
<dbReference type="Pfam" id="PF13439">
    <property type="entry name" value="Glyco_transf_4"/>
    <property type="match status" value="1"/>
</dbReference>
<dbReference type="PANTHER" id="PTHR46401">
    <property type="entry name" value="GLYCOSYLTRANSFERASE WBBK-RELATED"/>
    <property type="match status" value="1"/>
</dbReference>
<keyword evidence="4" id="KW-0328">Glycosyltransferase</keyword>
<dbReference type="InterPro" id="IPR001296">
    <property type="entry name" value="Glyco_trans_1"/>
</dbReference>
<dbReference type="EMBL" id="UAWO01000002">
    <property type="protein sequence ID" value="SQC08301.1"/>
    <property type="molecule type" value="Genomic_DNA"/>
</dbReference>
<dbReference type="GO" id="GO:0103011">
    <property type="term" value="F:mannosylfructose-phosphate synthase activity"/>
    <property type="evidence" value="ECO:0007669"/>
    <property type="project" value="UniProtKB-EC"/>
</dbReference>